<comment type="caution">
    <text evidence="1">The sequence shown here is derived from an EMBL/GenBank/DDBJ whole genome shotgun (WGS) entry which is preliminary data.</text>
</comment>
<name>A0AAV8YRJ2_9CUCU</name>
<proteinExistence type="predicted"/>
<protein>
    <submittedName>
        <fullName evidence="1">Uncharacterized protein</fullName>
    </submittedName>
</protein>
<dbReference type="EMBL" id="JAPWTK010000058">
    <property type="protein sequence ID" value="KAJ8953262.1"/>
    <property type="molecule type" value="Genomic_DNA"/>
</dbReference>
<dbReference type="Gene3D" id="3.40.50.720">
    <property type="entry name" value="NAD(P)-binding Rossmann-like Domain"/>
    <property type="match status" value="1"/>
</dbReference>
<dbReference type="Proteomes" id="UP001162162">
    <property type="component" value="Unassembled WGS sequence"/>
</dbReference>
<evidence type="ECO:0000313" key="2">
    <source>
        <dbReference type="Proteomes" id="UP001162162"/>
    </source>
</evidence>
<evidence type="ECO:0000313" key="1">
    <source>
        <dbReference type="EMBL" id="KAJ8953262.1"/>
    </source>
</evidence>
<sequence>MLCQDIFMCSTLDRSLKHRRKDPEKRWSMCSKFANNYGHSCRVLVQNTLKYLLEFGQVTNYLGYNALTDFFPTMNLKPNPNCEDSNCQEFALKPKPEIAVEAKEEEKPLHEDNEWGISLVDESIDEVEPKVVEGVKLAYTLPNETSIEECQEATTNDISLEELMAQMKSI</sequence>
<gene>
    <name evidence="1" type="ORF">NQ318_015844</name>
</gene>
<reference evidence="1" key="1">
    <citation type="journal article" date="2023" name="Insect Mol. Biol.">
        <title>Genome sequencing provides insights into the evolution of gene families encoding plant cell wall-degrading enzymes in longhorned beetles.</title>
        <authorList>
            <person name="Shin N.R."/>
            <person name="Okamura Y."/>
            <person name="Kirsch R."/>
            <person name="Pauchet Y."/>
        </authorList>
    </citation>
    <scope>NUCLEOTIDE SEQUENCE</scope>
    <source>
        <strain evidence="1">AMC_N1</strain>
    </source>
</reference>
<keyword evidence="2" id="KW-1185">Reference proteome</keyword>
<organism evidence="1 2">
    <name type="scientific">Aromia moschata</name>
    <dbReference type="NCBI Taxonomy" id="1265417"/>
    <lineage>
        <taxon>Eukaryota</taxon>
        <taxon>Metazoa</taxon>
        <taxon>Ecdysozoa</taxon>
        <taxon>Arthropoda</taxon>
        <taxon>Hexapoda</taxon>
        <taxon>Insecta</taxon>
        <taxon>Pterygota</taxon>
        <taxon>Neoptera</taxon>
        <taxon>Endopterygota</taxon>
        <taxon>Coleoptera</taxon>
        <taxon>Polyphaga</taxon>
        <taxon>Cucujiformia</taxon>
        <taxon>Chrysomeloidea</taxon>
        <taxon>Cerambycidae</taxon>
        <taxon>Cerambycinae</taxon>
        <taxon>Callichromatini</taxon>
        <taxon>Aromia</taxon>
    </lineage>
</organism>
<accession>A0AAV8YRJ2</accession>
<dbReference type="AlphaFoldDB" id="A0AAV8YRJ2"/>